<dbReference type="AlphaFoldDB" id="A0AAN1XSC5"/>
<dbReference type="RefSeq" id="WP_317995968.1">
    <property type="nucleotide sequence ID" value="NZ_AP025523.1"/>
</dbReference>
<keyword evidence="7 10" id="KW-0464">Manganese</keyword>
<comment type="cofactor">
    <cofactor evidence="10 13">
        <name>Mn(2+)</name>
        <dbReference type="ChEBI" id="CHEBI:29035"/>
    </cofactor>
    <text evidence="10 13">Binds 2 manganese ions per subunit.</text>
</comment>
<evidence type="ECO:0000256" key="6">
    <source>
        <dbReference type="ARBA" id="ARBA00022801"/>
    </source>
</evidence>
<keyword evidence="5 10" id="KW-0479">Metal-binding</keyword>
<reference evidence="14 15" key="1">
    <citation type="journal article" date="2022" name="ISME Commun">
        <title>Vulcanimicrobium alpinus gen. nov. sp. nov., the first cultivated representative of the candidate phylum 'Eremiobacterota', is a metabolically versatile aerobic anoxygenic phototroph.</title>
        <authorList>
            <person name="Yabe S."/>
            <person name="Muto K."/>
            <person name="Abe K."/>
            <person name="Yokota A."/>
            <person name="Staudigel H."/>
            <person name="Tebo B.M."/>
        </authorList>
    </citation>
    <scope>NUCLEOTIDE SEQUENCE [LARGE SCALE GENOMIC DNA]</scope>
    <source>
        <strain evidence="14 15">WC8-2</strain>
    </source>
</reference>
<dbReference type="PRINTS" id="PR00116">
    <property type="entry name" value="ARGINASE"/>
</dbReference>
<name>A0AAN1XSC5_UNVUL</name>
<sequence length="301" mass="31595">MITQTAPAAAERKRVAKVDVVGVPMDLGADRRGVDMGPSAIRYARLKESLERLGIEVTDHGNLRVPVPESATEAEADAKYYPIIKAVCDELAGIVEGVVRAGGFPLVLGGDHSIAMGTIAGVARARGRAPGVIWVDAHGDINTPLTSPSGNVHGMPVHFALQEHAVDPARMAFIGLRDVDEGEKKIIRELGVKAFTMADVDRLGMSGVVAEALAIVADGEHSVHVSFDMDGVDPQEAPGVGTPVRGGITYREAHLLMEGVAASGTLGSLEITEINPILDRENQTAILAVELILSALGKTTL</sequence>
<keyword evidence="4 13" id="KW-0056">Arginine metabolism</keyword>
<dbReference type="FunFam" id="3.40.800.10:FF:000012">
    <property type="entry name" value="Arginase"/>
    <property type="match status" value="1"/>
</dbReference>
<protein>
    <recommendedName>
        <fullName evidence="3 9">Arginase</fullName>
        <ecNumber evidence="2 9">3.5.3.1</ecNumber>
    </recommendedName>
</protein>
<dbReference type="PROSITE" id="PS51409">
    <property type="entry name" value="ARGINASE_2"/>
    <property type="match status" value="1"/>
</dbReference>
<dbReference type="PANTHER" id="PTHR43782">
    <property type="entry name" value="ARGINASE"/>
    <property type="match status" value="1"/>
</dbReference>
<evidence type="ECO:0000256" key="3">
    <source>
        <dbReference type="ARBA" id="ARBA00018123"/>
    </source>
</evidence>
<keyword evidence="6 12" id="KW-0378">Hydrolase</keyword>
<dbReference type="Gene3D" id="3.40.800.10">
    <property type="entry name" value="Ureohydrolase domain"/>
    <property type="match status" value="1"/>
</dbReference>
<dbReference type="SUPFAM" id="SSF52768">
    <property type="entry name" value="Arginase/deacetylase"/>
    <property type="match status" value="1"/>
</dbReference>
<proteinExistence type="inferred from homology"/>
<dbReference type="Pfam" id="PF00491">
    <property type="entry name" value="Arginase"/>
    <property type="match status" value="1"/>
</dbReference>
<dbReference type="GO" id="GO:0004053">
    <property type="term" value="F:arginase activity"/>
    <property type="evidence" value="ECO:0007669"/>
    <property type="project" value="UniProtKB-UniRule"/>
</dbReference>
<feature type="binding site" evidence="10">
    <location>
        <position position="138"/>
    </location>
    <ligand>
        <name>Mn(2+)</name>
        <dbReference type="ChEBI" id="CHEBI:29035"/>
        <label>1</label>
    </ligand>
</feature>
<evidence type="ECO:0000256" key="2">
    <source>
        <dbReference type="ARBA" id="ARBA00012168"/>
    </source>
</evidence>
<dbReference type="InterPro" id="IPR023696">
    <property type="entry name" value="Ureohydrolase_dom_sf"/>
</dbReference>
<evidence type="ECO:0000256" key="1">
    <source>
        <dbReference type="ARBA" id="ARBA00005098"/>
    </source>
</evidence>
<evidence type="ECO:0000256" key="7">
    <source>
        <dbReference type="ARBA" id="ARBA00023211"/>
    </source>
</evidence>
<dbReference type="PIRSF" id="PIRSF036979">
    <property type="entry name" value="Arginase"/>
    <property type="match status" value="1"/>
</dbReference>
<comment type="pathway">
    <text evidence="1">Nitrogen metabolism; urea cycle; L-ornithine and urea from L-arginine: step 1/1.</text>
</comment>
<gene>
    <name evidence="14" type="ORF">WPS_01550</name>
</gene>
<dbReference type="Proteomes" id="UP001317532">
    <property type="component" value="Chromosome"/>
</dbReference>
<dbReference type="CDD" id="cd09989">
    <property type="entry name" value="Arginase"/>
    <property type="match status" value="1"/>
</dbReference>
<dbReference type="PROSITE" id="PS01053">
    <property type="entry name" value="ARGINASE_1"/>
    <property type="match status" value="1"/>
</dbReference>
<evidence type="ECO:0000256" key="13">
    <source>
        <dbReference type="RuleBase" id="RU361159"/>
    </source>
</evidence>
<dbReference type="InterPro" id="IPR014033">
    <property type="entry name" value="Arginase"/>
</dbReference>
<dbReference type="InterPro" id="IPR020855">
    <property type="entry name" value="Ureohydrolase_Mn_BS"/>
</dbReference>
<feature type="binding site" evidence="10">
    <location>
        <position position="230"/>
    </location>
    <ligand>
        <name>Mn(2+)</name>
        <dbReference type="ChEBI" id="CHEBI:29035"/>
        <label>1</label>
    </ligand>
</feature>
<dbReference type="GO" id="GO:0005737">
    <property type="term" value="C:cytoplasm"/>
    <property type="evidence" value="ECO:0007669"/>
    <property type="project" value="TreeGrafter"/>
</dbReference>
<organism evidence="14 15">
    <name type="scientific">Vulcanimicrobium alpinum</name>
    <dbReference type="NCBI Taxonomy" id="3016050"/>
    <lineage>
        <taxon>Bacteria</taxon>
        <taxon>Bacillati</taxon>
        <taxon>Vulcanimicrobiota</taxon>
        <taxon>Vulcanimicrobiia</taxon>
        <taxon>Vulcanimicrobiales</taxon>
        <taxon>Vulcanimicrobiaceae</taxon>
        <taxon>Vulcanimicrobium</taxon>
    </lineage>
</organism>
<feature type="binding site" evidence="10">
    <location>
        <position position="112"/>
    </location>
    <ligand>
        <name>Mn(2+)</name>
        <dbReference type="ChEBI" id="CHEBI:29035"/>
        <label>1</label>
    </ligand>
</feature>
<dbReference type="EMBL" id="AP025523">
    <property type="protein sequence ID" value="BDE04879.1"/>
    <property type="molecule type" value="Genomic_DNA"/>
</dbReference>
<keyword evidence="15" id="KW-1185">Reference proteome</keyword>
<evidence type="ECO:0000256" key="12">
    <source>
        <dbReference type="RuleBase" id="RU003684"/>
    </source>
</evidence>
<evidence type="ECO:0000256" key="10">
    <source>
        <dbReference type="PIRSR" id="PIRSR036979-1"/>
    </source>
</evidence>
<dbReference type="InterPro" id="IPR006035">
    <property type="entry name" value="Ureohydrolase"/>
</dbReference>
<feature type="binding site" evidence="10">
    <location>
        <position position="228"/>
    </location>
    <ligand>
        <name>Mn(2+)</name>
        <dbReference type="ChEBI" id="CHEBI:29035"/>
        <label>1</label>
    </ligand>
</feature>
<evidence type="ECO:0000256" key="11">
    <source>
        <dbReference type="PROSITE-ProRule" id="PRU00742"/>
    </source>
</evidence>
<dbReference type="NCBIfam" id="TIGR01229">
    <property type="entry name" value="rocF_arginase"/>
    <property type="match status" value="1"/>
</dbReference>
<feature type="binding site" evidence="10">
    <location>
        <position position="140"/>
    </location>
    <ligand>
        <name>Mn(2+)</name>
        <dbReference type="ChEBI" id="CHEBI:29035"/>
        <label>1</label>
    </ligand>
</feature>
<dbReference type="PANTHER" id="PTHR43782:SF3">
    <property type="entry name" value="ARGINASE"/>
    <property type="match status" value="1"/>
</dbReference>
<accession>A0AAN1XSC5</accession>
<dbReference type="EC" id="3.5.3.1" evidence="2 9"/>
<evidence type="ECO:0000313" key="15">
    <source>
        <dbReference type="Proteomes" id="UP001317532"/>
    </source>
</evidence>
<evidence type="ECO:0000256" key="8">
    <source>
        <dbReference type="ARBA" id="ARBA00047391"/>
    </source>
</evidence>
<comment type="similarity">
    <text evidence="11 12">Belongs to the arginase family.</text>
</comment>
<dbReference type="GO" id="GO:0006525">
    <property type="term" value="P:arginine metabolic process"/>
    <property type="evidence" value="ECO:0007669"/>
    <property type="project" value="UniProtKB-KW"/>
</dbReference>
<comment type="catalytic activity">
    <reaction evidence="8 13">
        <text>L-arginine + H2O = urea + L-ornithine</text>
        <dbReference type="Rhea" id="RHEA:20569"/>
        <dbReference type="ChEBI" id="CHEBI:15377"/>
        <dbReference type="ChEBI" id="CHEBI:16199"/>
        <dbReference type="ChEBI" id="CHEBI:32682"/>
        <dbReference type="ChEBI" id="CHEBI:46911"/>
        <dbReference type="EC" id="3.5.3.1"/>
    </reaction>
</comment>
<evidence type="ECO:0000313" key="14">
    <source>
        <dbReference type="EMBL" id="BDE04879.1"/>
    </source>
</evidence>
<evidence type="ECO:0000256" key="5">
    <source>
        <dbReference type="ARBA" id="ARBA00022723"/>
    </source>
</evidence>
<feature type="binding site" evidence="10">
    <location>
        <position position="136"/>
    </location>
    <ligand>
        <name>Mn(2+)</name>
        <dbReference type="ChEBI" id="CHEBI:29035"/>
        <label>1</label>
    </ligand>
</feature>
<dbReference type="GO" id="GO:0030145">
    <property type="term" value="F:manganese ion binding"/>
    <property type="evidence" value="ECO:0007669"/>
    <property type="project" value="TreeGrafter"/>
</dbReference>
<evidence type="ECO:0000256" key="9">
    <source>
        <dbReference type="NCBIfam" id="TIGR01229"/>
    </source>
</evidence>
<dbReference type="KEGG" id="vab:WPS_01550"/>
<evidence type="ECO:0000256" key="4">
    <source>
        <dbReference type="ARBA" id="ARBA00022503"/>
    </source>
</evidence>